<organism evidence="1 2">
    <name type="scientific">Candidatus Yanofskybacteria bacterium RIFCSPHIGHO2_02_FULL_38_22b</name>
    <dbReference type="NCBI Taxonomy" id="1802673"/>
    <lineage>
        <taxon>Bacteria</taxon>
        <taxon>Candidatus Yanofskyibacteriota</taxon>
    </lineage>
</organism>
<name>A0A1F8F358_9BACT</name>
<evidence type="ECO:0000313" key="2">
    <source>
        <dbReference type="Proteomes" id="UP000176834"/>
    </source>
</evidence>
<protein>
    <submittedName>
        <fullName evidence="1">Uncharacterized protein</fullName>
    </submittedName>
</protein>
<dbReference type="Proteomes" id="UP000176834">
    <property type="component" value="Unassembled WGS sequence"/>
</dbReference>
<proteinExistence type="predicted"/>
<evidence type="ECO:0000313" key="1">
    <source>
        <dbReference type="EMBL" id="OGN07571.1"/>
    </source>
</evidence>
<gene>
    <name evidence="1" type="ORF">A3B86_00555</name>
</gene>
<dbReference type="EMBL" id="MGJN01000004">
    <property type="protein sequence ID" value="OGN07571.1"/>
    <property type="molecule type" value="Genomic_DNA"/>
</dbReference>
<reference evidence="1 2" key="1">
    <citation type="journal article" date="2016" name="Nat. Commun.">
        <title>Thousands of microbial genomes shed light on interconnected biogeochemical processes in an aquifer system.</title>
        <authorList>
            <person name="Anantharaman K."/>
            <person name="Brown C.T."/>
            <person name="Hug L.A."/>
            <person name="Sharon I."/>
            <person name="Castelle C.J."/>
            <person name="Probst A.J."/>
            <person name="Thomas B.C."/>
            <person name="Singh A."/>
            <person name="Wilkins M.J."/>
            <person name="Karaoz U."/>
            <person name="Brodie E.L."/>
            <person name="Williams K.H."/>
            <person name="Hubbard S.S."/>
            <person name="Banfield J.F."/>
        </authorList>
    </citation>
    <scope>NUCLEOTIDE SEQUENCE [LARGE SCALE GENOMIC DNA]</scope>
</reference>
<dbReference type="AlphaFoldDB" id="A0A1F8F358"/>
<sequence>MSGPLSELVYINTTVFKSQYLCIYFNKIAAIRAAAKPNALCGVMPVRTTWYIAGTQTWTTSTITKKLLTSLGDIFSSPLVNINNPIDAKMLAATDQRLNMFESRPLITSGVIIRSWINTKIKAACIPGSPLLFIKRGQTLKNSPAIAACKIIAPFTIYPSQTSRYWSRLLNKDLIQSNH</sequence>
<accession>A0A1F8F358</accession>
<comment type="caution">
    <text evidence="1">The sequence shown here is derived from an EMBL/GenBank/DDBJ whole genome shotgun (WGS) entry which is preliminary data.</text>
</comment>